<dbReference type="GO" id="GO:0008661">
    <property type="term" value="F:1-deoxy-D-xylulose-5-phosphate synthase activity"/>
    <property type="evidence" value="ECO:0007669"/>
    <property type="project" value="UniProtKB-UniRule"/>
</dbReference>
<dbReference type="STRING" id="1184151.AW736_06875"/>
<dbReference type="PANTHER" id="PTHR43322">
    <property type="entry name" value="1-D-DEOXYXYLULOSE 5-PHOSPHATE SYNTHASE-RELATED"/>
    <property type="match status" value="1"/>
</dbReference>
<comment type="similarity">
    <text evidence="2 10">Belongs to the transketolase family. DXPS subfamily.</text>
</comment>
<evidence type="ECO:0000256" key="1">
    <source>
        <dbReference type="ARBA" id="ARBA00004980"/>
    </source>
</evidence>
<dbReference type="CDD" id="cd02007">
    <property type="entry name" value="TPP_DXS"/>
    <property type="match status" value="1"/>
</dbReference>
<evidence type="ECO:0000256" key="9">
    <source>
        <dbReference type="ARBA" id="ARBA00023229"/>
    </source>
</evidence>
<keyword evidence="9 10" id="KW-0414">Isoprene biosynthesis</keyword>
<comment type="caution">
    <text evidence="10">Lacks conserved residue(s) required for the propagation of feature annotation.</text>
</comment>
<feature type="binding site" evidence="10">
    <location>
        <position position="191"/>
    </location>
    <ligand>
        <name>Mg(2+)</name>
        <dbReference type="ChEBI" id="CHEBI:18420"/>
    </ligand>
</feature>
<dbReference type="PROSITE" id="PS00802">
    <property type="entry name" value="TRANSKETOLASE_2"/>
    <property type="match status" value="1"/>
</dbReference>
<reference evidence="12 13" key="1">
    <citation type="submission" date="2016-01" db="EMBL/GenBank/DDBJ databases">
        <title>High potential of lignocellulose degradation of a new Verrucomicrobia species.</title>
        <authorList>
            <person name="Wang Y."/>
            <person name="Shi Y."/>
            <person name="Qiu Z."/>
            <person name="Liu S."/>
            <person name="Yang H."/>
        </authorList>
    </citation>
    <scope>NUCLEOTIDE SEQUENCE [LARGE SCALE GENOMIC DNA]</scope>
    <source>
        <strain evidence="12 13">TSB47</strain>
    </source>
</reference>
<dbReference type="GO" id="GO:0005829">
    <property type="term" value="C:cytosol"/>
    <property type="evidence" value="ECO:0007669"/>
    <property type="project" value="TreeGrafter"/>
</dbReference>
<dbReference type="GO" id="GO:0016114">
    <property type="term" value="P:terpenoid biosynthetic process"/>
    <property type="evidence" value="ECO:0007669"/>
    <property type="project" value="UniProtKB-UniRule"/>
</dbReference>
<evidence type="ECO:0000256" key="6">
    <source>
        <dbReference type="ARBA" id="ARBA00022842"/>
    </source>
</evidence>
<dbReference type="RefSeq" id="WP_068769445.1">
    <property type="nucleotide sequence ID" value="NZ_CP109796.1"/>
</dbReference>
<dbReference type="Pfam" id="PF02780">
    <property type="entry name" value="Transketolase_C"/>
    <property type="match status" value="1"/>
</dbReference>
<dbReference type="HAMAP" id="MF_00315">
    <property type="entry name" value="DXP_synth"/>
    <property type="match status" value="1"/>
</dbReference>
<name>A0A178IL75_9BACT</name>
<feature type="binding site" evidence="10">
    <location>
        <position position="89"/>
    </location>
    <ligand>
        <name>thiamine diphosphate</name>
        <dbReference type="ChEBI" id="CHEBI:58937"/>
    </ligand>
</feature>
<comment type="subunit">
    <text evidence="3 10">Homodimer.</text>
</comment>
<dbReference type="NCBIfam" id="NF003933">
    <property type="entry name" value="PRK05444.2-2"/>
    <property type="match status" value="1"/>
</dbReference>
<evidence type="ECO:0000256" key="5">
    <source>
        <dbReference type="ARBA" id="ARBA00022723"/>
    </source>
</evidence>
<keyword evidence="4 10" id="KW-0808">Transferase</keyword>
<feature type="binding site" evidence="10">
    <location>
        <position position="162"/>
    </location>
    <ligand>
        <name>Mg(2+)</name>
        <dbReference type="ChEBI" id="CHEBI:18420"/>
    </ligand>
</feature>
<sequence>MIPSDAHANPEPSGKPVRLLDAIRAPGDVKNLAPAQLPQLAEELRDEIIAVTSRNGGHVGPNLGVVELTIALHRVFDTPADQFVFDVSHQSYAHKLLTGRGGAFFEKLRQTGGASGFMNRTESPHDAFGAGHAGTALSAALGIAVARDLRATNEHVVAVCGDASFTCGITMEALNNVVTSTRRLIVILNDNEWSIAKNVGAISHYLNRLSTNRTYNKIHADLEKFFTGLPGGHDMHRTWMKWKRETKDFFVESSLFEKFGLRYIGPVNGHSLDDLVKNLEFAKNCDTPILLHVLTKKGLGLPAAIVSPEKFHGASPYDPLTGESRHTAPGFAPPAPAWQEFFGRALLRHAKADPRVVGITGAMPSGTGLAHLAAALPRQFFDVGIAEEHAVLFAAGLATRDIRPVVAIYSTFLQRGFDQVIHDVCLQNLPVTFCLDRAGLSPNDGPTHHGLFDIAFLRSVPNAVVMQPKDEDELADMLHTALAHRGPAFIRYPRGPAVGVAVKPEPVALPTGQAEVLRQGSNIIIWALGPMVYEALALAERLEAGQQLSVGVVNARFVKPLDRELLLSQAAVVPLLVTMEDHVLAGGFGSAVLEALQDAECPAAVERIGWPDQFIEHGNDVETLRAAHGLTPDEIHQRILARWRNLHPIGVEAGA</sequence>
<dbReference type="GO" id="GO:0009228">
    <property type="term" value="P:thiamine biosynthetic process"/>
    <property type="evidence" value="ECO:0007669"/>
    <property type="project" value="UniProtKB-UniRule"/>
</dbReference>
<dbReference type="InterPro" id="IPR005475">
    <property type="entry name" value="Transketolase-like_Pyr-bd"/>
</dbReference>
<proteinExistence type="inferred from homology"/>
<keyword evidence="8 10" id="KW-0786">Thiamine pyrophosphate</keyword>
<dbReference type="GO" id="GO:0000287">
    <property type="term" value="F:magnesium ion binding"/>
    <property type="evidence" value="ECO:0007669"/>
    <property type="project" value="UniProtKB-UniRule"/>
</dbReference>
<comment type="catalytic activity">
    <reaction evidence="10">
        <text>D-glyceraldehyde 3-phosphate + pyruvate + H(+) = 1-deoxy-D-xylulose 5-phosphate + CO2</text>
        <dbReference type="Rhea" id="RHEA:12605"/>
        <dbReference type="ChEBI" id="CHEBI:15361"/>
        <dbReference type="ChEBI" id="CHEBI:15378"/>
        <dbReference type="ChEBI" id="CHEBI:16526"/>
        <dbReference type="ChEBI" id="CHEBI:57792"/>
        <dbReference type="ChEBI" id="CHEBI:59776"/>
        <dbReference type="EC" id="2.2.1.7"/>
    </reaction>
</comment>
<dbReference type="Gene3D" id="3.40.50.970">
    <property type="match status" value="2"/>
</dbReference>
<dbReference type="Pfam" id="PF02779">
    <property type="entry name" value="Transket_pyr"/>
    <property type="match status" value="1"/>
</dbReference>
<evidence type="ECO:0000259" key="11">
    <source>
        <dbReference type="SMART" id="SM00861"/>
    </source>
</evidence>
<feature type="binding site" evidence="10">
    <location>
        <begin position="131"/>
        <end position="133"/>
    </location>
    <ligand>
        <name>thiamine diphosphate</name>
        <dbReference type="ChEBI" id="CHEBI:58937"/>
    </ligand>
</feature>
<dbReference type="InterPro" id="IPR033248">
    <property type="entry name" value="Transketolase_C"/>
</dbReference>
<dbReference type="CDD" id="cd07033">
    <property type="entry name" value="TPP_PYR_DXS_TK_like"/>
    <property type="match status" value="1"/>
</dbReference>
<dbReference type="OrthoDB" id="9803371at2"/>
<dbReference type="EC" id="2.2.1.7" evidence="10"/>
<dbReference type="FunFam" id="3.40.50.920:FF:000002">
    <property type="entry name" value="1-deoxy-D-xylulose-5-phosphate synthase"/>
    <property type="match status" value="1"/>
</dbReference>
<comment type="function">
    <text evidence="10">Catalyzes the acyloin condensation reaction between C atoms 2 and 3 of pyruvate and glyceraldehyde 3-phosphate to yield 1-deoxy-D-xylulose-5-phosphate (DXP).</text>
</comment>
<dbReference type="NCBIfam" id="TIGR00204">
    <property type="entry name" value="dxs"/>
    <property type="match status" value="1"/>
</dbReference>
<dbReference type="Proteomes" id="UP000078486">
    <property type="component" value="Unassembled WGS sequence"/>
</dbReference>
<evidence type="ECO:0000256" key="10">
    <source>
        <dbReference type="HAMAP-Rule" id="MF_00315"/>
    </source>
</evidence>
<keyword evidence="7 10" id="KW-0784">Thiamine biosynthesis</keyword>
<gene>
    <name evidence="10" type="primary">dxs</name>
    <name evidence="12" type="ORF">AW736_06875</name>
</gene>
<dbReference type="EMBL" id="LRRQ01000053">
    <property type="protein sequence ID" value="OAM90642.1"/>
    <property type="molecule type" value="Genomic_DNA"/>
</dbReference>
<dbReference type="InterPro" id="IPR029061">
    <property type="entry name" value="THDP-binding"/>
</dbReference>
<evidence type="ECO:0000256" key="3">
    <source>
        <dbReference type="ARBA" id="ARBA00011738"/>
    </source>
</evidence>
<dbReference type="SUPFAM" id="SSF52518">
    <property type="entry name" value="Thiamin diphosphate-binding fold (THDP-binding)"/>
    <property type="match status" value="2"/>
</dbReference>
<evidence type="ECO:0000256" key="2">
    <source>
        <dbReference type="ARBA" id="ARBA00011081"/>
    </source>
</evidence>
<evidence type="ECO:0000313" key="13">
    <source>
        <dbReference type="Proteomes" id="UP000078486"/>
    </source>
</evidence>
<dbReference type="Pfam" id="PF13292">
    <property type="entry name" value="DXP_synthase_N"/>
    <property type="match status" value="1"/>
</dbReference>
<dbReference type="SUPFAM" id="SSF52922">
    <property type="entry name" value="TK C-terminal domain-like"/>
    <property type="match status" value="1"/>
</dbReference>
<comment type="cofactor">
    <cofactor evidence="10">
        <name>Mg(2+)</name>
        <dbReference type="ChEBI" id="CHEBI:18420"/>
    </cofactor>
    <text evidence="10">Binds 1 Mg(2+) ion per subunit.</text>
</comment>
<feature type="binding site" evidence="10">
    <location>
        <begin position="163"/>
        <end position="164"/>
    </location>
    <ligand>
        <name>thiamine diphosphate</name>
        <dbReference type="ChEBI" id="CHEBI:58937"/>
    </ligand>
</feature>
<dbReference type="GO" id="GO:0019288">
    <property type="term" value="P:isopentenyl diphosphate biosynthetic process, methylerythritol 4-phosphate pathway"/>
    <property type="evidence" value="ECO:0007669"/>
    <property type="project" value="TreeGrafter"/>
</dbReference>
<accession>A0A178IL75</accession>
<keyword evidence="6 10" id="KW-0460">Magnesium</keyword>
<comment type="caution">
    <text evidence="12">The sequence shown here is derived from an EMBL/GenBank/DDBJ whole genome shotgun (WGS) entry which is preliminary data.</text>
</comment>
<dbReference type="SMART" id="SM00861">
    <property type="entry name" value="Transket_pyr"/>
    <property type="match status" value="1"/>
</dbReference>
<dbReference type="PANTHER" id="PTHR43322:SF5">
    <property type="entry name" value="1-DEOXY-D-XYLULOSE-5-PHOSPHATE SYNTHASE, CHLOROPLASTIC"/>
    <property type="match status" value="1"/>
</dbReference>
<evidence type="ECO:0000313" key="12">
    <source>
        <dbReference type="EMBL" id="OAM90642.1"/>
    </source>
</evidence>
<evidence type="ECO:0000256" key="7">
    <source>
        <dbReference type="ARBA" id="ARBA00022977"/>
    </source>
</evidence>
<dbReference type="GO" id="GO:0030976">
    <property type="term" value="F:thiamine pyrophosphate binding"/>
    <property type="evidence" value="ECO:0007669"/>
    <property type="project" value="UniProtKB-UniRule"/>
</dbReference>
<keyword evidence="5 10" id="KW-0479">Metal-binding</keyword>
<dbReference type="AlphaFoldDB" id="A0A178IL75"/>
<evidence type="ECO:0000256" key="4">
    <source>
        <dbReference type="ARBA" id="ARBA00022679"/>
    </source>
</evidence>
<organism evidence="12 13">
    <name type="scientific">Termitidicoccus mucosus</name>
    <dbReference type="NCBI Taxonomy" id="1184151"/>
    <lineage>
        <taxon>Bacteria</taxon>
        <taxon>Pseudomonadati</taxon>
        <taxon>Verrucomicrobiota</taxon>
        <taxon>Opitutia</taxon>
        <taxon>Opitutales</taxon>
        <taxon>Opitutaceae</taxon>
        <taxon>Termitidicoccus</taxon>
    </lineage>
</organism>
<dbReference type="InterPro" id="IPR005477">
    <property type="entry name" value="Dxylulose-5-P_synthase"/>
</dbReference>
<evidence type="ECO:0000256" key="8">
    <source>
        <dbReference type="ARBA" id="ARBA00023052"/>
    </source>
</evidence>
<feature type="domain" description="Transketolase-like pyrimidine-binding" evidence="11">
    <location>
        <begin position="336"/>
        <end position="500"/>
    </location>
</feature>
<keyword evidence="13" id="KW-1185">Reference proteome</keyword>
<comment type="pathway">
    <text evidence="1 10">Metabolic intermediate biosynthesis; 1-deoxy-D-xylulose 5-phosphate biosynthesis; 1-deoxy-D-xylulose 5-phosphate from D-glyceraldehyde 3-phosphate and pyruvate: step 1/1.</text>
</comment>
<dbReference type="InterPro" id="IPR020826">
    <property type="entry name" value="Transketolase_BS"/>
</dbReference>
<protein>
    <recommendedName>
        <fullName evidence="10">1-deoxy-D-xylulose-5-phosphate synthase</fullName>
        <ecNumber evidence="10">2.2.1.7</ecNumber>
    </recommendedName>
    <alternativeName>
        <fullName evidence="10">1-deoxyxylulose-5-phosphate synthase</fullName>
        <shortName evidence="10">DXP synthase</shortName>
        <shortName evidence="10">DXPS</shortName>
    </alternativeName>
</protein>
<feature type="binding site" evidence="10">
    <location>
        <position position="191"/>
    </location>
    <ligand>
        <name>thiamine diphosphate</name>
        <dbReference type="ChEBI" id="CHEBI:58937"/>
    </ligand>
</feature>
<dbReference type="UniPathway" id="UPA00064">
    <property type="reaction ID" value="UER00091"/>
</dbReference>
<dbReference type="Gene3D" id="3.40.50.920">
    <property type="match status" value="1"/>
</dbReference>
<dbReference type="InterPro" id="IPR009014">
    <property type="entry name" value="Transketo_C/PFOR_II"/>
</dbReference>
<feature type="binding site" evidence="10">
    <location>
        <position position="387"/>
    </location>
    <ligand>
        <name>thiamine diphosphate</name>
        <dbReference type="ChEBI" id="CHEBI:58937"/>
    </ligand>
</feature>
<comment type="cofactor">
    <cofactor evidence="10">
        <name>thiamine diphosphate</name>
        <dbReference type="ChEBI" id="CHEBI:58937"/>
    </cofactor>
    <text evidence="10">Binds 1 thiamine pyrophosphate per subunit.</text>
</comment>